<sequence length="65" mass="7756">MLKKALTGNFCISIELLHLFFRVTFCKNSNVNALAIVAVLYDVFVWDVRRFFLVYQYIFRINDVF</sequence>
<reference evidence="1" key="1">
    <citation type="submission" date="2019-08" db="EMBL/GenBank/DDBJ databases">
        <authorList>
            <person name="Kucharzyk K."/>
            <person name="Murdoch R.W."/>
            <person name="Higgins S."/>
            <person name="Loffler F."/>
        </authorList>
    </citation>
    <scope>NUCLEOTIDE SEQUENCE</scope>
</reference>
<protein>
    <submittedName>
        <fullName evidence="1">Uncharacterized protein</fullName>
    </submittedName>
</protein>
<gene>
    <name evidence="1" type="ORF">SDC9_118624</name>
</gene>
<dbReference type="AlphaFoldDB" id="A0A645C1H2"/>
<comment type="caution">
    <text evidence="1">The sequence shown here is derived from an EMBL/GenBank/DDBJ whole genome shotgun (WGS) entry which is preliminary data.</text>
</comment>
<organism evidence="1">
    <name type="scientific">bioreactor metagenome</name>
    <dbReference type="NCBI Taxonomy" id="1076179"/>
    <lineage>
        <taxon>unclassified sequences</taxon>
        <taxon>metagenomes</taxon>
        <taxon>ecological metagenomes</taxon>
    </lineage>
</organism>
<dbReference type="EMBL" id="VSSQ01024251">
    <property type="protein sequence ID" value="MPM71656.1"/>
    <property type="molecule type" value="Genomic_DNA"/>
</dbReference>
<proteinExistence type="predicted"/>
<evidence type="ECO:0000313" key="1">
    <source>
        <dbReference type="EMBL" id="MPM71656.1"/>
    </source>
</evidence>
<accession>A0A645C1H2</accession>
<name>A0A645C1H2_9ZZZZ</name>